<dbReference type="eggNOG" id="COG1246">
    <property type="taxonomic scope" value="Bacteria"/>
</dbReference>
<dbReference type="AlphaFoldDB" id="A0A0A0JUV2"/>
<dbReference type="OrthoDB" id="677174at2"/>
<comment type="caution">
    <text evidence="2">The sequence shown here is derived from an EMBL/GenBank/DDBJ whole genome shotgun (WGS) entry which is preliminary data.</text>
</comment>
<feature type="transmembrane region" description="Helical" evidence="1">
    <location>
        <begin position="51"/>
        <end position="69"/>
    </location>
</feature>
<dbReference type="RefSeq" id="WP_035940190.1">
    <property type="nucleotide sequence ID" value="NZ_AVPL01000066.1"/>
</dbReference>
<keyword evidence="1" id="KW-1133">Transmembrane helix</keyword>
<dbReference type="EMBL" id="AVPL01000066">
    <property type="protein sequence ID" value="KGN39867.1"/>
    <property type="molecule type" value="Genomic_DNA"/>
</dbReference>
<evidence type="ECO:0008006" key="4">
    <source>
        <dbReference type="Google" id="ProtNLM"/>
    </source>
</evidence>
<dbReference type="Proteomes" id="UP000030013">
    <property type="component" value="Unassembled WGS sequence"/>
</dbReference>
<keyword evidence="1" id="KW-0812">Transmembrane</keyword>
<proteinExistence type="predicted"/>
<evidence type="ECO:0000313" key="3">
    <source>
        <dbReference type="Proteomes" id="UP000030013"/>
    </source>
</evidence>
<reference evidence="2 3" key="1">
    <citation type="submission" date="2013-08" db="EMBL/GenBank/DDBJ databases">
        <title>The genome sequence of Knoellia aerolata.</title>
        <authorList>
            <person name="Zhu W."/>
            <person name="Wang G."/>
        </authorList>
    </citation>
    <scope>NUCLEOTIDE SEQUENCE [LARGE SCALE GENOMIC DNA]</scope>
    <source>
        <strain evidence="2 3">DSM 18566</strain>
    </source>
</reference>
<evidence type="ECO:0000256" key="1">
    <source>
        <dbReference type="SAM" id="Phobius"/>
    </source>
</evidence>
<sequence>MSWLDALGWFGSALLVFSLLQARILRLRLLNTVACGILTVFNALIEVWPMVAMNVVLAAINLWFIAKLLRDKNDADAFRVIEVEEDDAYFQHFLDVERAEIARFNPGFTGVTESASRFAYLVVHGHETVGVVVVRDVGDGVGQVELDYVTARYRDFTPGEFVWRHSGLFTGHGWRTIRTPDAMVGAYYERIGFRRDGGAWALDIAGVARP</sequence>
<evidence type="ECO:0000313" key="2">
    <source>
        <dbReference type="EMBL" id="KGN39867.1"/>
    </source>
</evidence>
<dbReference type="STRING" id="1385519.N801_18625"/>
<organism evidence="2 3">
    <name type="scientific">Knoellia aerolata DSM 18566</name>
    <dbReference type="NCBI Taxonomy" id="1385519"/>
    <lineage>
        <taxon>Bacteria</taxon>
        <taxon>Bacillati</taxon>
        <taxon>Actinomycetota</taxon>
        <taxon>Actinomycetes</taxon>
        <taxon>Micrococcales</taxon>
        <taxon>Intrasporangiaceae</taxon>
        <taxon>Knoellia</taxon>
    </lineage>
</organism>
<keyword evidence="3" id="KW-1185">Reference proteome</keyword>
<protein>
    <recommendedName>
        <fullName evidence="4">N-acetyltransferase domain-containing protein</fullName>
    </recommendedName>
</protein>
<accession>A0A0A0JUV2</accession>
<gene>
    <name evidence="2" type="ORF">N801_18625</name>
</gene>
<keyword evidence="1" id="KW-0472">Membrane</keyword>
<feature type="transmembrane region" description="Helical" evidence="1">
    <location>
        <begin position="6"/>
        <end position="22"/>
    </location>
</feature>
<name>A0A0A0JUV2_9MICO</name>